<keyword evidence="4" id="KW-1185">Reference proteome</keyword>
<evidence type="ECO:0000313" key="4">
    <source>
        <dbReference type="Proteomes" id="UP000799291"/>
    </source>
</evidence>
<dbReference type="AlphaFoldDB" id="A0A6G1J755"/>
<evidence type="ECO:0000256" key="1">
    <source>
        <dbReference type="SAM" id="MobiDB-lite"/>
    </source>
</evidence>
<keyword evidence="2" id="KW-0732">Signal</keyword>
<feature type="compositionally biased region" description="Low complexity" evidence="1">
    <location>
        <begin position="261"/>
        <end position="274"/>
    </location>
</feature>
<dbReference type="EMBL" id="MU005577">
    <property type="protein sequence ID" value="KAF2686367.1"/>
    <property type="molecule type" value="Genomic_DNA"/>
</dbReference>
<evidence type="ECO:0000256" key="2">
    <source>
        <dbReference type="SAM" id="SignalP"/>
    </source>
</evidence>
<feature type="compositionally biased region" description="Basic and acidic residues" evidence="1">
    <location>
        <begin position="285"/>
        <end position="297"/>
    </location>
</feature>
<sequence>MSLYSISLVLGILANQALAGCFPSREKPCPAPAPQPGPAPASPWLNNCPKGIPKTWTCLDPSIDFPTVDCIVADLKACGTLDNNRALLYSYGATTVEVRTKVRDKLEPRPIMFNDALPLDWDRQIMSVERFGLKQGKIADPDVNKRNDAFVNRFSAALTIAAKGEVILVVGSRNSKFGGSGAYSMPDPKTAKENVWRTYEFPLAQRNPDVTRVVSYALDEKPMNAVVDWEPGKKGELLPEPSFPDPPLHKMNAAPGPSKPDPGSSKPNPGSSRPAPGPLGPLDPEPSKPKPEEEPSRKPLRGPFRKPPAVRRQEFMIVRSNQ</sequence>
<feature type="region of interest" description="Disordered" evidence="1">
    <location>
        <begin position="232"/>
        <end position="322"/>
    </location>
</feature>
<feature type="compositionally biased region" description="Pro residues" evidence="1">
    <location>
        <begin position="275"/>
        <end position="284"/>
    </location>
</feature>
<dbReference type="OrthoDB" id="1896086at2759"/>
<feature type="chain" id="PRO_5026245497" evidence="2">
    <location>
        <begin position="20"/>
        <end position="322"/>
    </location>
</feature>
<gene>
    <name evidence="3" type="ORF">K458DRAFT_402836</name>
</gene>
<feature type="signal peptide" evidence="2">
    <location>
        <begin position="1"/>
        <end position="19"/>
    </location>
</feature>
<accession>A0A6G1J755</accession>
<proteinExistence type="predicted"/>
<protein>
    <submittedName>
        <fullName evidence="3">Uncharacterized protein</fullName>
    </submittedName>
</protein>
<organism evidence="3 4">
    <name type="scientific">Lentithecium fluviatile CBS 122367</name>
    <dbReference type="NCBI Taxonomy" id="1168545"/>
    <lineage>
        <taxon>Eukaryota</taxon>
        <taxon>Fungi</taxon>
        <taxon>Dikarya</taxon>
        <taxon>Ascomycota</taxon>
        <taxon>Pezizomycotina</taxon>
        <taxon>Dothideomycetes</taxon>
        <taxon>Pleosporomycetidae</taxon>
        <taxon>Pleosporales</taxon>
        <taxon>Massarineae</taxon>
        <taxon>Lentitheciaceae</taxon>
        <taxon>Lentithecium</taxon>
    </lineage>
</organism>
<evidence type="ECO:0000313" key="3">
    <source>
        <dbReference type="EMBL" id="KAF2686367.1"/>
    </source>
</evidence>
<name>A0A6G1J755_9PLEO</name>
<dbReference type="Proteomes" id="UP000799291">
    <property type="component" value="Unassembled WGS sequence"/>
</dbReference>
<reference evidence="3" key="1">
    <citation type="journal article" date="2020" name="Stud. Mycol.">
        <title>101 Dothideomycetes genomes: a test case for predicting lifestyles and emergence of pathogens.</title>
        <authorList>
            <person name="Haridas S."/>
            <person name="Albert R."/>
            <person name="Binder M."/>
            <person name="Bloem J."/>
            <person name="Labutti K."/>
            <person name="Salamov A."/>
            <person name="Andreopoulos B."/>
            <person name="Baker S."/>
            <person name="Barry K."/>
            <person name="Bills G."/>
            <person name="Bluhm B."/>
            <person name="Cannon C."/>
            <person name="Castanera R."/>
            <person name="Culley D."/>
            <person name="Daum C."/>
            <person name="Ezra D."/>
            <person name="Gonzalez J."/>
            <person name="Henrissat B."/>
            <person name="Kuo A."/>
            <person name="Liang C."/>
            <person name="Lipzen A."/>
            <person name="Lutzoni F."/>
            <person name="Magnuson J."/>
            <person name="Mondo S."/>
            <person name="Nolan M."/>
            <person name="Ohm R."/>
            <person name="Pangilinan J."/>
            <person name="Park H.-J."/>
            <person name="Ramirez L."/>
            <person name="Alfaro M."/>
            <person name="Sun H."/>
            <person name="Tritt A."/>
            <person name="Yoshinaga Y."/>
            <person name="Zwiers L.-H."/>
            <person name="Turgeon B."/>
            <person name="Goodwin S."/>
            <person name="Spatafora J."/>
            <person name="Crous P."/>
            <person name="Grigoriev I."/>
        </authorList>
    </citation>
    <scope>NUCLEOTIDE SEQUENCE</scope>
    <source>
        <strain evidence="3">CBS 122367</strain>
    </source>
</reference>